<feature type="chain" id="PRO_5041901466" description="Ig-like domain-containing protein" evidence="6">
    <location>
        <begin position="17"/>
        <end position="322"/>
    </location>
</feature>
<dbReference type="SUPFAM" id="SSF48726">
    <property type="entry name" value="Immunoglobulin"/>
    <property type="match status" value="3"/>
</dbReference>
<keyword evidence="4" id="KW-0393">Immunoglobulin domain</keyword>
<keyword evidence="9" id="KW-1185">Reference proteome</keyword>
<dbReference type="InterPro" id="IPR013106">
    <property type="entry name" value="Ig_V-set"/>
</dbReference>
<dbReference type="AlphaFoldDB" id="A0AAE0UHK0"/>
<feature type="domain" description="Ig-like" evidence="7">
    <location>
        <begin position="134"/>
        <end position="299"/>
    </location>
</feature>
<keyword evidence="1 6" id="KW-0732">Signal</keyword>
<dbReference type="InterPro" id="IPR013783">
    <property type="entry name" value="Ig-like_fold"/>
</dbReference>
<evidence type="ECO:0000256" key="1">
    <source>
        <dbReference type="ARBA" id="ARBA00022729"/>
    </source>
</evidence>
<dbReference type="InterPro" id="IPR051287">
    <property type="entry name" value="TCR_variable_region"/>
</dbReference>
<evidence type="ECO:0000256" key="6">
    <source>
        <dbReference type="SAM" id="SignalP"/>
    </source>
</evidence>
<evidence type="ECO:0000313" key="8">
    <source>
        <dbReference type="EMBL" id="KAK3506326.1"/>
    </source>
</evidence>
<dbReference type="Pfam" id="PF07686">
    <property type="entry name" value="V-set"/>
    <property type="match status" value="1"/>
</dbReference>
<evidence type="ECO:0000256" key="3">
    <source>
        <dbReference type="ARBA" id="ARBA00023170"/>
    </source>
</evidence>
<evidence type="ECO:0000313" key="9">
    <source>
        <dbReference type="Proteomes" id="UP001274896"/>
    </source>
</evidence>
<name>A0AAE0UHK0_9TELE</name>
<feature type="domain" description="Ig-like" evidence="7">
    <location>
        <begin position="23"/>
        <end position="133"/>
    </location>
</feature>
<keyword evidence="3" id="KW-0675">Receptor</keyword>
<evidence type="ECO:0000259" key="7">
    <source>
        <dbReference type="PROSITE" id="PS50835"/>
    </source>
</evidence>
<evidence type="ECO:0000256" key="2">
    <source>
        <dbReference type="ARBA" id="ARBA00023130"/>
    </source>
</evidence>
<dbReference type="GO" id="GO:0042101">
    <property type="term" value="C:T cell receptor complex"/>
    <property type="evidence" value="ECO:0007669"/>
    <property type="project" value="UniProtKB-KW"/>
</dbReference>
<dbReference type="PANTHER" id="PTHR19367:SF18">
    <property type="entry name" value="T CELL RECEPTOR ALPHA VARIABLE 16"/>
    <property type="match status" value="1"/>
</dbReference>
<protein>
    <recommendedName>
        <fullName evidence="7">Ig-like domain-containing protein</fullName>
    </recommendedName>
</protein>
<dbReference type="EMBL" id="JAUCMX010000055">
    <property type="protein sequence ID" value="KAK3506326.1"/>
    <property type="molecule type" value="Genomic_DNA"/>
</dbReference>
<dbReference type="CDD" id="cd00099">
    <property type="entry name" value="IgV"/>
    <property type="match status" value="1"/>
</dbReference>
<dbReference type="InterPro" id="IPR003599">
    <property type="entry name" value="Ig_sub"/>
</dbReference>
<keyword evidence="2" id="KW-1064">Adaptive immunity</keyword>
<organism evidence="8 9">
    <name type="scientific">Hemibagrus guttatus</name>
    <dbReference type="NCBI Taxonomy" id="175788"/>
    <lineage>
        <taxon>Eukaryota</taxon>
        <taxon>Metazoa</taxon>
        <taxon>Chordata</taxon>
        <taxon>Craniata</taxon>
        <taxon>Vertebrata</taxon>
        <taxon>Euteleostomi</taxon>
        <taxon>Actinopterygii</taxon>
        <taxon>Neopterygii</taxon>
        <taxon>Teleostei</taxon>
        <taxon>Ostariophysi</taxon>
        <taxon>Siluriformes</taxon>
        <taxon>Bagridae</taxon>
        <taxon>Hemibagrus</taxon>
    </lineage>
</organism>
<keyword evidence="5" id="KW-0391">Immunity</keyword>
<gene>
    <name evidence="8" type="ORF">QTP70_001227</name>
</gene>
<dbReference type="GO" id="GO:0002250">
    <property type="term" value="P:adaptive immune response"/>
    <property type="evidence" value="ECO:0007669"/>
    <property type="project" value="UniProtKB-KW"/>
</dbReference>
<dbReference type="SMART" id="SM00406">
    <property type="entry name" value="IGv"/>
    <property type="match status" value="2"/>
</dbReference>
<keyword evidence="5" id="KW-1279">T cell receptor</keyword>
<dbReference type="InterPro" id="IPR036179">
    <property type="entry name" value="Ig-like_dom_sf"/>
</dbReference>
<dbReference type="PROSITE" id="PS50835">
    <property type="entry name" value="IG_LIKE"/>
    <property type="match status" value="2"/>
</dbReference>
<dbReference type="Gene3D" id="2.60.40.10">
    <property type="entry name" value="Immunoglobulins"/>
    <property type="match status" value="3"/>
</dbReference>
<reference evidence="8" key="1">
    <citation type="submission" date="2023-06" db="EMBL/GenBank/DDBJ databases">
        <title>Male Hemibagrus guttatus genome.</title>
        <authorList>
            <person name="Bian C."/>
        </authorList>
    </citation>
    <scope>NUCLEOTIDE SEQUENCE</scope>
    <source>
        <strain evidence="8">Male_cb2023</strain>
        <tissue evidence="8">Muscle</tissue>
    </source>
</reference>
<accession>A0AAE0UHK0</accession>
<sequence>MLFLFVVFFPLADVEAADNSIKPDQTNVFSTEGSNISLSCTYTGSDNSLHWYRQKPGSRPEFLLLIRESSEHVTEAQPPNPRLFIKLKKEQDKTSDSMADSIKPLFTHKAVDEGDDVTLSCSYSGDSMADSIKPLFTHNVVDEGDDVTLSCKYKTSYTTDYLHWYRQYPTSHPKFLLYIDTSDSMADSIEPLFNHKAADEGQDEGQDFLNGDSMADPIEPLVTHKVVAESNDVTLSFSGTVYNLQWYRQYPKFRPEFLLYLTPSGPTIRSQMSAIVHGDKQVDLIISSAAVSDSALYYCALQPTVTGNPAALYKNFHIILLY</sequence>
<feature type="signal peptide" evidence="6">
    <location>
        <begin position="1"/>
        <end position="16"/>
    </location>
</feature>
<evidence type="ECO:0000256" key="4">
    <source>
        <dbReference type="ARBA" id="ARBA00023319"/>
    </source>
</evidence>
<dbReference type="PANTHER" id="PTHR19367">
    <property type="entry name" value="T-CELL RECEPTOR ALPHA CHAIN V REGION"/>
    <property type="match status" value="1"/>
</dbReference>
<evidence type="ECO:0000256" key="5">
    <source>
        <dbReference type="ARBA" id="ARBA00043266"/>
    </source>
</evidence>
<dbReference type="Proteomes" id="UP001274896">
    <property type="component" value="Unassembled WGS sequence"/>
</dbReference>
<comment type="caution">
    <text evidence="8">The sequence shown here is derived from an EMBL/GenBank/DDBJ whole genome shotgun (WGS) entry which is preliminary data.</text>
</comment>
<proteinExistence type="predicted"/>
<dbReference type="SMART" id="SM00409">
    <property type="entry name" value="IG"/>
    <property type="match status" value="2"/>
</dbReference>
<dbReference type="InterPro" id="IPR007110">
    <property type="entry name" value="Ig-like_dom"/>
</dbReference>